<organism evidence="10 11">
    <name type="scientific">Caenorhabditis nigoni</name>
    <dbReference type="NCBI Taxonomy" id="1611254"/>
    <lineage>
        <taxon>Eukaryota</taxon>
        <taxon>Metazoa</taxon>
        <taxon>Ecdysozoa</taxon>
        <taxon>Nematoda</taxon>
        <taxon>Chromadorea</taxon>
        <taxon>Rhabditida</taxon>
        <taxon>Rhabditina</taxon>
        <taxon>Rhabditomorpha</taxon>
        <taxon>Rhabditoidea</taxon>
        <taxon>Rhabditidae</taxon>
        <taxon>Peloderinae</taxon>
        <taxon>Caenorhabditis</taxon>
    </lineage>
</organism>
<evidence type="ECO:0000256" key="5">
    <source>
        <dbReference type="ARBA" id="ARBA00023125"/>
    </source>
</evidence>
<dbReference type="PANTHER" id="PTHR45680">
    <property type="entry name" value="NUCLEAR HORMONE RECEPTOR FAMILY"/>
    <property type="match status" value="1"/>
</dbReference>
<dbReference type="GO" id="GO:0008270">
    <property type="term" value="F:zinc ion binding"/>
    <property type="evidence" value="ECO:0007669"/>
    <property type="project" value="UniProtKB-KW"/>
</dbReference>
<dbReference type="Gene3D" id="3.30.50.10">
    <property type="entry name" value="Erythroid Transcription Factor GATA-1, subunit A"/>
    <property type="match status" value="1"/>
</dbReference>
<evidence type="ECO:0000313" key="11">
    <source>
        <dbReference type="Proteomes" id="UP000230233"/>
    </source>
</evidence>
<name>A0A2G5TAA7_9PELO</name>
<dbReference type="OrthoDB" id="5830034at2759"/>
<evidence type="ECO:0000256" key="1">
    <source>
        <dbReference type="ARBA" id="ARBA00022723"/>
    </source>
</evidence>
<gene>
    <name evidence="10" type="primary">Cnig_chr_V.g17631</name>
    <name evidence="10" type="ORF">B9Z55_017631</name>
</gene>
<keyword evidence="7" id="KW-0675">Receptor</keyword>
<keyword evidence="1" id="KW-0479">Metal-binding</keyword>
<dbReference type="PANTHER" id="PTHR45680:SF31">
    <property type="entry name" value="NR LBD DOMAIN-CONTAINING PROTEIN-RELATED"/>
    <property type="match status" value="1"/>
</dbReference>
<dbReference type="EMBL" id="PDUG01000005">
    <property type="protein sequence ID" value="PIC24212.1"/>
    <property type="molecule type" value="Genomic_DNA"/>
</dbReference>
<keyword evidence="6" id="KW-0804">Transcription</keyword>
<evidence type="ECO:0000256" key="8">
    <source>
        <dbReference type="ARBA" id="ARBA00023242"/>
    </source>
</evidence>
<evidence type="ECO:0000313" key="10">
    <source>
        <dbReference type="EMBL" id="PIC24212.1"/>
    </source>
</evidence>
<evidence type="ECO:0000256" key="4">
    <source>
        <dbReference type="ARBA" id="ARBA00023015"/>
    </source>
</evidence>
<sequence>MPPPKLESKCAICLGVGDGFHFGAEACKACTAFFRRCIQLKKTFQCRGNGNCDVTMGEFLKRFFFFKIDILFV</sequence>
<keyword evidence="5" id="KW-0238">DNA-binding</keyword>
<dbReference type="Pfam" id="PF00105">
    <property type="entry name" value="zf-C4"/>
    <property type="match status" value="1"/>
</dbReference>
<keyword evidence="8" id="KW-0539">Nucleus</keyword>
<evidence type="ECO:0000256" key="7">
    <source>
        <dbReference type="ARBA" id="ARBA00023170"/>
    </source>
</evidence>
<comment type="caution">
    <text evidence="10">The sequence shown here is derived from an EMBL/GenBank/DDBJ whole genome shotgun (WGS) entry which is preliminary data.</text>
</comment>
<keyword evidence="3" id="KW-0862">Zinc</keyword>
<dbReference type="InterPro" id="IPR013088">
    <property type="entry name" value="Znf_NHR/GATA"/>
</dbReference>
<proteinExistence type="predicted"/>
<dbReference type="STRING" id="1611254.A0A2G5TAA7"/>
<evidence type="ECO:0000256" key="6">
    <source>
        <dbReference type="ARBA" id="ARBA00023163"/>
    </source>
</evidence>
<dbReference type="AlphaFoldDB" id="A0A2G5TAA7"/>
<evidence type="ECO:0000256" key="2">
    <source>
        <dbReference type="ARBA" id="ARBA00022771"/>
    </source>
</evidence>
<protein>
    <recommendedName>
        <fullName evidence="9">Nuclear receptor domain-containing protein</fullName>
    </recommendedName>
</protein>
<feature type="domain" description="Nuclear receptor" evidence="9">
    <location>
        <begin position="7"/>
        <end position="73"/>
    </location>
</feature>
<reference evidence="11" key="1">
    <citation type="submission" date="2017-10" db="EMBL/GenBank/DDBJ databases">
        <title>Rapid genome shrinkage in a self-fertile nematode reveals novel sperm competition proteins.</title>
        <authorList>
            <person name="Yin D."/>
            <person name="Schwarz E.M."/>
            <person name="Thomas C.G."/>
            <person name="Felde R.L."/>
            <person name="Korf I.F."/>
            <person name="Cutter A.D."/>
            <person name="Schartner C.M."/>
            <person name="Ralston E.J."/>
            <person name="Meyer B.J."/>
            <person name="Haag E.S."/>
        </authorList>
    </citation>
    <scope>NUCLEOTIDE SEQUENCE [LARGE SCALE GENOMIC DNA]</scope>
    <source>
        <strain evidence="11">JU1422</strain>
    </source>
</reference>
<accession>A0A2G5TAA7</accession>
<dbReference type="InterPro" id="IPR051152">
    <property type="entry name" value="C.elegans_Orphan_NR"/>
</dbReference>
<dbReference type="PROSITE" id="PS51030">
    <property type="entry name" value="NUCLEAR_REC_DBD_2"/>
    <property type="match status" value="1"/>
</dbReference>
<dbReference type="GO" id="GO:0043565">
    <property type="term" value="F:sequence-specific DNA binding"/>
    <property type="evidence" value="ECO:0007669"/>
    <property type="project" value="InterPro"/>
</dbReference>
<keyword evidence="4" id="KW-0805">Transcription regulation</keyword>
<dbReference type="PRINTS" id="PR00047">
    <property type="entry name" value="STROIDFINGER"/>
</dbReference>
<dbReference type="SUPFAM" id="SSF57716">
    <property type="entry name" value="Glucocorticoid receptor-like (DNA-binding domain)"/>
    <property type="match status" value="1"/>
</dbReference>
<keyword evidence="11" id="KW-1185">Reference proteome</keyword>
<dbReference type="SMART" id="SM00399">
    <property type="entry name" value="ZnF_C4"/>
    <property type="match status" value="1"/>
</dbReference>
<dbReference type="InterPro" id="IPR001628">
    <property type="entry name" value="Znf_hrmn_rcpt"/>
</dbReference>
<dbReference type="GO" id="GO:0003700">
    <property type="term" value="F:DNA-binding transcription factor activity"/>
    <property type="evidence" value="ECO:0007669"/>
    <property type="project" value="InterPro"/>
</dbReference>
<evidence type="ECO:0000256" key="3">
    <source>
        <dbReference type="ARBA" id="ARBA00022833"/>
    </source>
</evidence>
<evidence type="ECO:0000259" key="9">
    <source>
        <dbReference type="PROSITE" id="PS51030"/>
    </source>
</evidence>
<dbReference type="Proteomes" id="UP000230233">
    <property type="component" value="Chromosome V"/>
</dbReference>
<keyword evidence="2" id="KW-0863">Zinc-finger</keyword>